<organism evidence="1">
    <name type="scientific">freshwater metagenome</name>
    <dbReference type="NCBI Taxonomy" id="449393"/>
    <lineage>
        <taxon>unclassified sequences</taxon>
        <taxon>metagenomes</taxon>
        <taxon>ecological metagenomes</taxon>
    </lineage>
</organism>
<dbReference type="InterPro" id="IPR029068">
    <property type="entry name" value="Glyas_Bleomycin-R_OHBP_Dase"/>
</dbReference>
<protein>
    <submittedName>
        <fullName evidence="1">Unannotated protein</fullName>
    </submittedName>
</protein>
<reference evidence="1" key="1">
    <citation type="submission" date="2020-05" db="EMBL/GenBank/DDBJ databases">
        <authorList>
            <person name="Chiriac C."/>
            <person name="Salcher M."/>
            <person name="Ghai R."/>
            <person name="Kavagutti S V."/>
        </authorList>
    </citation>
    <scope>NUCLEOTIDE SEQUENCE</scope>
</reference>
<dbReference type="EMBL" id="CAEZXB010000029">
    <property type="protein sequence ID" value="CAB4682776.1"/>
    <property type="molecule type" value="Genomic_DNA"/>
</dbReference>
<evidence type="ECO:0000313" key="2">
    <source>
        <dbReference type="EMBL" id="CAB4709442.1"/>
    </source>
</evidence>
<evidence type="ECO:0000313" key="1">
    <source>
        <dbReference type="EMBL" id="CAB4682776.1"/>
    </source>
</evidence>
<sequence length="320" mass="34997">MSRAGVNEISPYLQTLKATWIEVGDIDSALDFFLHAMEYDLLDEGDQASEFSELFGHEASRPWALLSGPGERTGQVVIFAGNARAKHPGFPRGWDSIEVVTSELDEAARRIKAFPGVVEVIAPFNADFSEQNSNVHRSACWLMPWGNHVMLTQAVSQPDGRDFPSTAASVGRTFEMHLRTTEYERGRHLLLDILQMPRLMDVELTSGPFHVGWGLSDDHLIRMVFCKSGGLGTGGGAIELQGHPEEKLHPSVGTTRGSTPGGTALVTFTCNELDAVHSRITADGGFECTEIHIMNSGPFVGKRSFMMWCVEGAPLQLIDA</sequence>
<name>A0A6J6N9I0_9ZZZZ</name>
<accession>A0A6J6N9I0</accession>
<dbReference type="EMBL" id="CAEZXN010000065">
    <property type="protein sequence ID" value="CAB4709442.1"/>
    <property type="molecule type" value="Genomic_DNA"/>
</dbReference>
<dbReference type="SUPFAM" id="SSF54593">
    <property type="entry name" value="Glyoxalase/Bleomycin resistance protein/Dihydroxybiphenyl dioxygenase"/>
    <property type="match status" value="2"/>
</dbReference>
<gene>
    <name evidence="1" type="ORF">UFOPK2342_01287</name>
    <name evidence="2" type="ORF">UFOPK2423_01645</name>
</gene>
<proteinExistence type="predicted"/>
<dbReference type="AlphaFoldDB" id="A0A6J6N9I0"/>